<evidence type="ECO:0000256" key="3">
    <source>
        <dbReference type="SAM" id="MobiDB-lite"/>
    </source>
</evidence>
<dbReference type="EMBL" id="JH717840">
    <property type="protein sequence ID" value="EWZ00062.1"/>
    <property type="molecule type" value="Genomic_DNA"/>
</dbReference>
<evidence type="ECO:0000313" key="5">
    <source>
        <dbReference type="EMBL" id="EWZ00062.1"/>
    </source>
</evidence>
<evidence type="ECO:0000256" key="1">
    <source>
        <dbReference type="ARBA" id="ARBA00022723"/>
    </source>
</evidence>
<dbReference type="Gene3D" id="2.120.10.10">
    <property type="match status" value="1"/>
</dbReference>
<dbReference type="Gene3D" id="4.10.240.10">
    <property type="entry name" value="Zn(2)-C6 fungal-type DNA-binding domain"/>
    <property type="match status" value="1"/>
</dbReference>
<keyword evidence="1" id="KW-0479">Metal-binding</keyword>
<organism evidence="5 6">
    <name type="scientific">Fusarium oxysporum NRRL 32931</name>
    <dbReference type="NCBI Taxonomy" id="660029"/>
    <lineage>
        <taxon>Eukaryota</taxon>
        <taxon>Fungi</taxon>
        <taxon>Dikarya</taxon>
        <taxon>Ascomycota</taxon>
        <taxon>Pezizomycotina</taxon>
        <taxon>Sordariomycetes</taxon>
        <taxon>Hypocreomycetidae</taxon>
        <taxon>Hypocreales</taxon>
        <taxon>Nectriaceae</taxon>
        <taxon>Fusarium</taxon>
        <taxon>Fusarium oxysporum species complex</taxon>
    </lineage>
</organism>
<dbReference type="OrthoDB" id="3266505at2759"/>
<feature type="domain" description="Zn(2)-C6 fungal-type" evidence="4">
    <location>
        <begin position="20"/>
        <end position="50"/>
    </location>
</feature>
<dbReference type="HOGENOM" id="CLU_011099_3_1_1"/>
<dbReference type="Proteomes" id="UP000030753">
    <property type="component" value="Unassembled WGS sequence"/>
</dbReference>
<dbReference type="GO" id="GO:0000981">
    <property type="term" value="F:DNA-binding transcription factor activity, RNA polymerase II-specific"/>
    <property type="evidence" value="ECO:0007669"/>
    <property type="project" value="InterPro"/>
</dbReference>
<proteinExistence type="predicted"/>
<dbReference type="GO" id="GO:0003677">
    <property type="term" value="F:DNA binding"/>
    <property type="evidence" value="ECO:0007669"/>
    <property type="project" value="InterPro"/>
</dbReference>
<dbReference type="InterPro" id="IPR050987">
    <property type="entry name" value="AtrR-like"/>
</dbReference>
<evidence type="ECO:0000313" key="6">
    <source>
        <dbReference type="Proteomes" id="UP000030753"/>
    </source>
</evidence>
<dbReference type="InterPro" id="IPR036864">
    <property type="entry name" value="Zn2-C6_fun-type_DNA-bd_sf"/>
</dbReference>
<feature type="compositionally biased region" description="Polar residues" evidence="3">
    <location>
        <begin position="99"/>
        <end position="118"/>
    </location>
</feature>
<dbReference type="Pfam" id="PF00172">
    <property type="entry name" value="Zn_clus"/>
    <property type="match status" value="1"/>
</dbReference>
<reference evidence="5 6" key="1">
    <citation type="submission" date="2011-06" db="EMBL/GenBank/DDBJ databases">
        <title>The Genome Sequence of Fusarium oxysporum FOSC 3-a.</title>
        <authorList>
            <consortium name="The Broad Institute Genome Sequencing Platform"/>
            <person name="Ma L.-J."/>
            <person name="Gale L.R."/>
            <person name="Schwartz D.C."/>
            <person name="Zhou S."/>
            <person name="Corby-Kistler H."/>
            <person name="Young S.K."/>
            <person name="Zeng Q."/>
            <person name="Gargeya S."/>
            <person name="Fitzgerald M."/>
            <person name="Haas B."/>
            <person name="Abouelleil A."/>
            <person name="Alvarado L."/>
            <person name="Arachchi H.M."/>
            <person name="Berlin A."/>
            <person name="Brown A."/>
            <person name="Chapman S.B."/>
            <person name="Chen Z."/>
            <person name="Dunbar C."/>
            <person name="Freedman E."/>
            <person name="Gearin G."/>
            <person name="Gellesch M."/>
            <person name="Goldberg J."/>
            <person name="Griggs A."/>
            <person name="Gujja S."/>
            <person name="Heiman D."/>
            <person name="Howarth C."/>
            <person name="Larson L."/>
            <person name="Lui A."/>
            <person name="MacDonald P.J.P."/>
            <person name="Mehta T."/>
            <person name="Montmayeur A."/>
            <person name="Murphy C."/>
            <person name="Neiman D."/>
            <person name="Pearson M."/>
            <person name="Priest M."/>
            <person name="Roberts A."/>
            <person name="Saif S."/>
            <person name="Shea T."/>
            <person name="Shenoy N."/>
            <person name="Sisk P."/>
            <person name="Stolte C."/>
            <person name="Sykes S."/>
            <person name="Wortman J."/>
            <person name="Nusbaum C."/>
            <person name="Birren B."/>
        </authorList>
    </citation>
    <scope>NUCLEOTIDE SEQUENCE [LARGE SCALE GENOMIC DNA]</scope>
    <source>
        <strain evidence="6">FOSC 3-a</strain>
    </source>
</reference>
<dbReference type="Pfam" id="PF04082">
    <property type="entry name" value="Fungal_trans"/>
    <property type="match status" value="1"/>
</dbReference>
<name>W9J5I7_FUSOX</name>
<dbReference type="InterPro" id="IPR001138">
    <property type="entry name" value="Zn2Cys6_DnaBD"/>
</dbReference>
<protein>
    <recommendedName>
        <fullName evidence="4">Zn(2)-C6 fungal-type domain-containing protein</fullName>
    </recommendedName>
</protein>
<dbReference type="PANTHER" id="PTHR46910:SF25">
    <property type="entry name" value="ABC-TRANSPORTER-REGULATING TRANSCRIPTION FACTOR"/>
    <property type="match status" value="1"/>
</dbReference>
<keyword evidence="2" id="KW-0539">Nucleus</keyword>
<accession>W9J5I7</accession>
<sequence length="701" mass="77550">MEIQNTRAVGDGTSRRTGNACVPCRSSKVRCDGKVPSCQRCLNRRTRCHYGERKGRGRGKSKQYIQTLEQRLKNVEVALQVSPTVDEGLSQVSADPGHSNETSNSHGTTTADRTQSLPSRWPEEITRNIFQAQKNKSNLERTVFVPLPPKEHILHFISSALEDMYEVQSLFSTDDVLKLVNDQYSAGSSNCHANPTRWATLNALTATGIHWKADNKAIEELFPVSWAYFKNAFAIFPEIVMNSDCIDSCQAMIAMAFLMRGTADARAFTVLLSAAAHAIHCIGLNLENLYGSSDLIDIKRRRRSFWTIYVLRCNASLNFDLPAPSDDVSVELPSQALAIDPSSSTHLLRHMSTLALIQSRISRCCCPGSSLSKSIDKMTQALAELDKDLESWRTGLPSEVQPTALAQVDNLGIIQLHFAYYASTWKIYTAIGKIYNVPLTLIDREQPNLHLSTLIPTHSARATISLLQGLSSQPLASLWQIICYPTCAVLILLTAVLHNPADSEVSMNLTWIGKFVGFLKGFQDQEGCDLKGLIGFCSKLYDIASFAQHYSAEQRDDNENETAGLWRQYTDLCVCLQGSEDPMQLAQGLLTNMPIPCAKANKVFSGILTEPGEDGFTMLVPHILKPSSFNFFVAHQHQPYYHGQVNGWGMAYQPILYSLLEDCGGFPAGTTIAVGTSLPSNKRYAYIDMYASTDGAKTFNS</sequence>
<dbReference type="SUPFAM" id="SSF57701">
    <property type="entry name" value="Zn2/Cys6 DNA-binding domain"/>
    <property type="match status" value="1"/>
</dbReference>
<dbReference type="InterPro" id="IPR007219">
    <property type="entry name" value="XnlR_reg_dom"/>
</dbReference>
<evidence type="ECO:0000256" key="2">
    <source>
        <dbReference type="ARBA" id="ARBA00023242"/>
    </source>
</evidence>
<dbReference type="AlphaFoldDB" id="W9J5I7"/>
<dbReference type="SMART" id="SM00066">
    <property type="entry name" value="GAL4"/>
    <property type="match status" value="1"/>
</dbReference>
<dbReference type="CDD" id="cd00067">
    <property type="entry name" value="GAL4"/>
    <property type="match status" value="1"/>
</dbReference>
<dbReference type="GO" id="GO:0008270">
    <property type="term" value="F:zinc ion binding"/>
    <property type="evidence" value="ECO:0007669"/>
    <property type="project" value="InterPro"/>
</dbReference>
<evidence type="ECO:0000259" key="4">
    <source>
        <dbReference type="PROSITE" id="PS50048"/>
    </source>
</evidence>
<dbReference type="PROSITE" id="PS00463">
    <property type="entry name" value="ZN2_CY6_FUNGAL_1"/>
    <property type="match status" value="1"/>
</dbReference>
<gene>
    <name evidence="5" type="ORF">FOYG_03973</name>
</gene>
<dbReference type="CDD" id="cd12148">
    <property type="entry name" value="fungal_TF_MHR"/>
    <property type="match status" value="1"/>
</dbReference>
<feature type="region of interest" description="Disordered" evidence="3">
    <location>
        <begin position="88"/>
        <end position="120"/>
    </location>
</feature>
<dbReference type="PANTHER" id="PTHR46910">
    <property type="entry name" value="TRANSCRIPTION FACTOR PDR1"/>
    <property type="match status" value="1"/>
</dbReference>
<dbReference type="PROSITE" id="PS50048">
    <property type="entry name" value="ZN2_CY6_FUNGAL_2"/>
    <property type="match status" value="1"/>
</dbReference>
<dbReference type="GO" id="GO:0006351">
    <property type="term" value="P:DNA-templated transcription"/>
    <property type="evidence" value="ECO:0007669"/>
    <property type="project" value="InterPro"/>
</dbReference>